<dbReference type="RefSeq" id="WP_147231345.1">
    <property type="nucleotide sequence ID" value="NZ_VOSB01000007.1"/>
</dbReference>
<comment type="caution">
    <text evidence="1">The sequence shown here is derived from an EMBL/GenBank/DDBJ whole genome shotgun (WGS) entry which is preliminary data.</text>
</comment>
<dbReference type="AlphaFoldDB" id="A0A5C7B8H5"/>
<dbReference type="EMBL" id="VOSB01000007">
    <property type="protein sequence ID" value="TXE18586.1"/>
    <property type="molecule type" value="Genomic_DNA"/>
</dbReference>
<evidence type="ECO:0000313" key="2">
    <source>
        <dbReference type="Proteomes" id="UP000321938"/>
    </source>
</evidence>
<dbReference type="Proteomes" id="UP000321938">
    <property type="component" value="Unassembled WGS sequence"/>
</dbReference>
<name>A0A5C7B8H5_9FLAO</name>
<reference evidence="1 2" key="1">
    <citation type="submission" date="2019-08" db="EMBL/GenBank/DDBJ databases">
        <title>Genome of Psychroserpens burtonensis ACAM 167.</title>
        <authorList>
            <person name="Bowman J.P."/>
        </authorList>
    </citation>
    <scope>NUCLEOTIDE SEQUENCE [LARGE SCALE GENOMIC DNA]</scope>
    <source>
        <strain evidence="1 2">ACAM 167</strain>
    </source>
</reference>
<proteinExistence type="predicted"/>
<protein>
    <submittedName>
        <fullName evidence="1">Uncharacterized protein</fullName>
    </submittedName>
</protein>
<organism evidence="1 2">
    <name type="scientific">Psychroserpens burtonensis</name>
    <dbReference type="NCBI Taxonomy" id="49278"/>
    <lineage>
        <taxon>Bacteria</taxon>
        <taxon>Pseudomonadati</taxon>
        <taxon>Bacteroidota</taxon>
        <taxon>Flavobacteriia</taxon>
        <taxon>Flavobacteriales</taxon>
        <taxon>Flavobacteriaceae</taxon>
        <taxon>Psychroserpens</taxon>
    </lineage>
</organism>
<evidence type="ECO:0000313" key="1">
    <source>
        <dbReference type="EMBL" id="TXE18586.1"/>
    </source>
</evidence>
<sequence>MQKHTSYVLLNHFDSKENLNKKLNKIASLVAVEEMYLINYLNIYLRLVLTIDIPNMHLDLINQKDLALLIIEVLDKLCKSHNCIDSQLLKNLILRNLQSIENVKLLHPVRI</sequence>
<keyword evidence="2" id="KW-1185">Reference proteome</keyword>
<accession>A0A5C7B8H5</accession>
<gene>
    <name evidence="1" type="ORF">ES692_05965</name>
</gene>